<feature type="domain" description="Aminopeptidase P N-terminal" evidence="7">
    <location>
        <begin position="2"/>
        <end position="131"/>
    </location>
</feature>
<dbReference type="FunFam" id="3.90.230.10:FF:000002">
    <property type="entry name" value="Xaa-Pro aminopeptidase 3"/>
    <property type="match status" value="1"/>
</dbReference>
<evidence type="ECO:0000313" key="8">
    <source>
        <dbReference type="EMBL" id="OAD79598.1"/>
    </source>
</evidence>
<comment type="similarity">
    <text evidence="2 6">Belongs to the peptidase M24B family.</text>
</comment>
<evidence type="ECO:0000256" key="2">
    <source>
        <dbReference type="ARBA" id="ARBA00008766"/>
    </source>
</evidence>
<evidence type="ECO:0000256" key="6">
    <source>
        <dbReference type="RuleBase" id="RU000590"/>
    </source>
</evidence>
<dbReference type="InterPro" id="IPR036005">
    <property type="entry name" value="Creatinase/aminopeptidase-like"/>
</dbReference>
<keyword evidence="5" id="KW-0464">Manganese</keyword>
<dbReference type="InterPro" id="IPR052433">
    <property type="entry name" value="X-Pro_dipept-like"/>
</dbReference>
<dbReference type="Gene3D" id="3.90.230.10">
    <property type="entry name" value="Creatinase/methionine aminopeptidase superfamily"/>
    <property type="match status" value="1"/>
</dbReference>
<keyword evidence="3 6" id="KW-0479">Metal-binding</keyword>
<dbReference type="GO" id="GO:0030145">
    <property type="term" value="F:manganese ion binding"/>
    <property type="evidence" value="ECO:0007669"/>
    <property type="project" value="InterPro"/>
</dbReference>
<evidence type="ECO:0000256" key="4">
    <source>
        <dbReference type="ARBA" id="ARBA00022801"/>
    </source>
</evidence>
<name>A0A167QEZ3_PHYB8</name>
<dbReference type="Pfam" id="PF00557">
    <property type="entry name" value="Peptidase_M24"/>
    <property type="match status" value="1"/>
</dbReference>
<dbReference type="InterPro" id="IPR029149">
    <property type="entry name" value="Creatin/AminoP/Spt16_N"/>
</dbReference>
<evidence type="ECO:0000256" key="5">
    <source>
        <dbReference type="ARBA" id="ARBA00023211"/>
    </source>
</evidence>
<gene>
    <name evidence="8" type="ORF">PHYBLDRAFT_157277</name>
</gene>
<accession>A0A167QEZ3</accession>
<dbReference type="SUPFAM" id="SSF53092">
    <property type="entry name" value="Creatinase/prolidase N-terminal domain"/>
    <property type="match status" value="1"/>
</dbReference>
<dbReference type="Pfam" id="PF05195">
    <property type="entry name" value="AMP_N"/>
    <property type="match status" value="1"/>
</dbReference>
<sequence>MSPKLPTRQNVQSVLNHLNSSEGVIYLKGQVMTERDDTDVEQAFRQESNFFYVTGVAEPGFHVIIDIASQHIQLIAPVVNADDVMWMGMPDSISALIEKYDVDTVIYEDQLDQRLQSSSVVYTLPTTKVTGNYNLANLEQVAALKVAFGEARAVKKDWEIEIIRQANKISSDAHVKLMESVEVGSNEAQLHALFLYESARRGAFFQAYYPIMGVGMNAATLHYNKNNAPLTNPSDLVLVDAGAELDCYASDITRVFPVGGKFTPEAAAIYNLVLDMQKACLAACKAGSAWEYIHQIAVEVACQGLLDLGILQGEKQEVLDSDVVAAFYPHGIGHMLGLDVHDVAGYPTGVERIDRPGYRYLRMRRNLAPGNVVTVEPGVYFCDFLIAPVLEDEKTSKYVNQEALNKYKSTGGVRIEDNIVITEDGYINLTTAPKEIEEIEALMTASKA</sequence>
<dbReference type="GeneID" id="28994495"/>
<dbReference type="InterPro" id="IPR001131">
    <property type="entry name" value="Peptidase_M24B_aminopep-P_CS"/>
</dbReference>
<proteinExistence type="inferred from homology"/>
<evidence type="ECO:0000259" key="7">
    <source>
        <dbReference type="SMART" id="SM01011"/>
    </source>
</evidence>
<dbReference type="Gene3D" id="3.40.350.10">
    <property type="entry name" value="Creatinase/prolidase N-terminal domain"/>
    <property type="match status" value="1"/>
</dbReference>
<dbReference type="PANTHER" id="PTHR43226:SF1">
    <property type="entry name" value="XAA-PRO DIPEPTIDASE"/>
    <property type="match status" value="1"/>
</dbReference>
<dbReference type="SUPFAM" id="SSF55920">
    <property type="entry name" value="Creatinase/aminopeptidase"/>
    <property type="match status" value="1"/>
</dbReference>
<dbReference type="SMART" id="SM01011">
    <property type="entry name" value="AMP_N"/>
    <property type="match status" value="1"/>
</dbReference>
<evidence type="ECO:0000256" key="1">
    <source>
        <dbReference type="ARBA" id="ARBA00001936"/>
    </source>
</evidence>
<dbReference type="InParanoid" id="A0A167QEZ3"/>
<keyword evidence="4" id="KW-0378">Hydrolase</keyword>
<evidence type="ECO:0000256" key="3">
    <source>
        <dbReference type="ARBA" id="ARBA00022723"/>
    </source>
</evidence>
<dbReference type="Proteomes" id="UP000077315">
    <property type="component" value="Unassembled WGS sequence"/>
</dbReference>
<dbReference type="RefSeq" id="XP_018297638.1">
    <property type="nucleotide sequence ID" value="XM_018433589.1"/>
</dbReference>
<dbReference type="CDD" id="cd01087">
    <property type="entry name" value="Prolidase"/>
    <property type="match status" value="1"/>
</dbReference>
<dbReference type="PROSITE" id="PS00491">
    <property type="entry name" value="PROLINE_PEPTIDASE"/>
    <property type="match status" value="1"/>
</dbReference>
<reference evidence="9" key="1">
    <citation type="submission" date="2015-06" db="EMBL/GenBank/DDBJ databases">
        <title>Expansion of signal transduction pathways in fungi by whole-genome duplication.</title>
        <authorList>
            <consortium name="DOE Joint Genome Institute"/>
            <person name="Corrochano L.M."/>
            <person name="Kuo A."/>
            <person name="Marcet-Houben M."/>
            <person name="Polaino S."/>
            <person name="Salamov A."/>
            <person name="Villalobos J.M."/>
            <person name="Alvarez M.I."/>
            <person name="Avalos J."/>
            <person name="Benito E.P."/>
            <person name="Benoit I."/>
            <person name="Burger G."/>
            <person name="Camino L.P."/>
            <person name="Canovas D."/>
            <person name="Cerda-Olmedo E."/>
            <person name="Cheng J.-F."/>
            <person name="Dominguez A."/>
            <person name="Elias M."/>
            <person name="Eslava A.P."/>
            <person name="Glaser F."/>
            <person name="Grimwood J."/>
            <person name="Gutierrez G."/>
            <person name="Heitman J."/>
            <person name="Henrissat B."/>
            <person name="Iturriaga E.A."/>
            <person name="Lang B.F."/>
            <person name="Lavin J.L."/>
            <person name="Lee S."/>
            <person name="Li W."/>
            <person name="Lindquist E."/>
            <person name="Lopez-Garcia S."/>
            <person name="Luque E.M."/>
            <person name="Marcos A.T."/>
            <person name="Martin J."/>
            <person name="McCluskey K."/>
            <person name="Medina H.R."/>
            <person name="Miralles-Duran A."/>
            <person name="Miyazaki A."/>
            <person name="Munoz-Torres E."/>
            <person name="Oguiza J.A."/>
            <person name="Ohm R."/>
            <person name="Olmedo M."/>
            <person name="Orejas M."/>
            <person name="Ortiz-Castellanos L."/>
            <person name="Pisabarro A.G."/>
            <person name="Rodriguez-Romero J."/>
            <person name="Ruiz-Herrera J."/>
            <person name="Ruiz-Vazquez R."/>
            <person name="Sanz C."/>
            <person name="Schackwitz W."/>
            <person name="Schmutz J."/>
            <person name="Shahriari M."/>
            <person name="Shelest E."/>
            <person name="Silva-Franco F."/>
            <person name="Soanes D."/>
            <person name="Syed K."/>
            <person name="Tagua V.G."/>
            <person name="Talbot N.J."/>
            <person name="Thon M."/>
            <person name="De vries R.P."/>
            <person name="Wiebenga A."/>
            <person name="Yadav J.S."/>
            <person name="Braun E.L."/>
            <person name="Baker S."/>
            <person name="Garre V."/>
            <person name="Horwitz B."/>
            <person name="Torres-Martinez S."/>
            <person name="Idnurm A."/>
            <person name="Herrera-Estrella A."/>
            <person name="Gabaldon T."/>
            <person name="Grigoriev I.V."/>
        </authorList>
    </citation>
    <scope>NUCLEOTIDE SEQUENCE [LARGE SCALE GENOMIC DNA]</scope>
    <source>
        <strain evidence="9">NRRL 1555(-)</strain>
    </source>
</reference>
<dbReference type="OrthoDB" id="10261878at2759"/>
<comment type="cofactor">
    <cofactor evidence="1">
        <name>Mn(2+)</name>
        <dbReference type="ChEBI" id="CHEBI:29035"/>
    </cofactor>
</comment>
<evidence type="ECO:0000313" key="9">
    <source>
        <dbReference type="Proteomes" id="UP000077315"/>
    </source>
</evidence>
<dbReference type="InterPro" id="IPR007865">
    <property type="entry name" value="Aminopep_P_N"/>
</dbReference>
<dbReference type="STRING" id="763407.A0A167QEZ3"/>
<dbReference type="PANTHER" id="PTHR43226">
    <property type="entry name" value="XAA-PRO AMINOPEPTIDASE 3"/>
    <property type="match status" value="1"/>
</dbReference>
<dbReference type="AlphaFoldDB" id="A0A167QEZ3"/>
<organism evidence="8 9">
    <name type="scientific">Phycomyces blakesleeanus (strain ATCC 8743b / DSM 1359 / FGSC 10004 / NBRC 33097 / NRRL 1555)</name>
    <dbReference type="NCBI Taxonomy" id="763407"/>
    <lineage>
        <taxon>Eukaryota</taxon>
        <taxon>Fungi</taxon>
        <taxon>Fungi incertae sedis</taxon>
        <taxon>Mucoromycota</taxon>
        <taxon>Mucoromycotina</taxon>
        <taxon>Mucoromycetes</taxon>
        <taxon>Mucorales</taxon>
        <taxon>Phycomycetaceae</taxon>
        <taxon>Phycomyces</taxon>
    </lineage>
</organism>
<keyword evidence="9" id="KW-1185">Reference proteome</keyword>
<dbReference type="EMBL" id="KV440972">
    <property type="protein sequence ID" value="OAD79598.1"/>
    <property type="molecule type" value="Genomic_DNA"/>
</dbReference>
<protein>
    <recommendedName>
        <fullName evidence="7">Aminopeptidase P N-terminal domain-containing protein</fullName>
    </recommendedName>
</protein>
<dbReference type="VEuPathDB" id="FungiDB:PHYBLDRAFT_157277"/>
<dbReference type="InterPro" id="IPR000994">
    <property type="entry name" value="Pept_M24"/>
</dbReference>
<dbReference type="GO" id="GO:0070006">
    <property type="term" value="F:metalloaminopeptidase activity"/>
    <property type="evidence" value="ECO:0007669"/>
    <property type="project" value="InterPro"/>
</dbReference>
<dbReference type="GO" id="GO:0006508">
    <property type="term" value="P:proteolysis"/>
    <property type="evidence" value="ECO:0007669"/>
    <property type="project" value="TreeGrafter"/>
</dbReference>